<reference evidence="4 5" key="1">
    <citation type="submission" date="2020-08" db="EMBL/GenBank/DDBJ databases">
        <title>Putative novel bacterial strains isolated from necrotic wheat leaf tissues caused by Xanthomonas translucens.</title>
        <authorList>
            <person name="Tambong J.T."/>
        </authorList>
    </citation>
    <scope>NUCLEOTIDE SEQUENCE [LARGE SCALE GENOMIC DNA]</scope>
    <source>
        <strain evidence="5">DOAB 1063</strain>
    </source>
</reference>
<sequence length="593" mass="65268">MAAPILAFEGLGLVQGSGWLFRNLDIHIGPRDRLALIGRNGAGKTTLLKLLGGSVIADEGRRTIVPGTRVVILEQEPDLRGFATLRDYVMAGDDAPVNYEADSIADQLGIDLSREAASASGGERRRAAIVRALSQDPDVLLLDEPTNHLDIGAIEWIEDWLKRFRGAFVVISHDRTFLTRLTKQTLWLDRGAIRRAEIGFGGFEAWTEQVYAEEQRQAEKLDARLKLEEHWLLRGVTGRRKRNQGRLTKLHEMRAERASMIGPQGSANLTTSSDDTKSKVVIDAKNVTKAYGDRTIIGDLTLRVTRGDRIGIVGRNGAGKSTLLKLLTGEIEPDSGTIKLAKTLDAVVIDQQRSLMAPEKTVREVVVDGGEWIDVLGVRKHIHGYLKDFLFDPNMVDAKIGSLSGGERSRLLLAREFAKPSNLLVLDEPTNDLDLETLDLLQEVIGDYDGTVLIVSHDRDFLDRTVTITLGLDGSGTVDVVAGGYEDWEKRRVSTTTGKRASKKVSATAPVAAAPRAKLTYKDQRDYELLPKRIEELDAQMAADAVKLAKPDLYMRDHATFAKLTAAIEAARAEKDAAELRWLELAEMVDGAS</sequence>
<dbReference type="GO" id="GO:0005524">
    <property type="term" value="F:ATP binding"/>
    <property type="evidence" value="ECO:0007669"/>
    <property type="project" value="UniProtKB-KW"/>
</dbReference>
<dbReference type="Pfam" id="PF00005">
    <property type="entry name" value="ABC_tran"/>
    <property type="match status" value="2"/>
</dbReference>
<gene>
    <name evidence="4" type="ORF">H8S47_15390</name>
</gene>
<protein>
    <submittedName>
        <fullName evidence="4">ATP-binding cassette domain-containing protein</fullName>
    </submittedName>
</protein>
<evidence type="ECO:0000256" key="2">
    <source>
        <dbReference type="ARBA" id="ARBA00022840"/>
    </source>
</evidence>
<dbReference type="Proteomes" id="UP000597613">
    <property type="component" value="Unassembled WGS sequence"/>
</dbReference>
<dbReference type="CDD" id="cd03221">
    <property type="entry name" value="ABCF_EF-3"/>
    <property type="match status" value="2"/>
</dbReference>
<dbReference type="RefSeq" id="WP_187504672.1">
    <property type="nucleotide sequence ID" value="NZ_CP162536.1"/>
</dbReference>
<comment type="caution">
    <text evidence="4">The sequence shown here is derived from an EMBL/GenBank/DDBJ whole genome shotgun (WGS) entry which is preliminary data.</text>
</comment>
<dbReference type="SMART" id="SM00382">
    <property type="entry name" value="AAA"/>
    <property type="match status" value="2"/>
</dbReference>
<dbReference type="InterPro" id="IPR003593">
    <property type="entry name" value="AAA+_ATPase"/>
</dbReference>
<feature type="domain" description="ABC transporter" evidence="3">
    <location>
        <begin position="6"/>
        <end position="215"/>
    </location>
</feature>
<evidence type="ECO:0000256" key="1">
    <source>
        <dbReference type="ARBA" id="ARBA00022741"/>
    </source>
</evidence>
<dbReference type="InterPro" id="IPR032524">
    <property type="entry name" value="ABC_tran_C"/>
</dbReference>
<accession>A0ABR7ARG5</accession>
<evidence type="ECO:0000313" key="5">
    <source>
        <dbReference type="Proteomes" id="UP000597613"/>
    </source>
</evidence>
<dbReference type="InterPro" id="IPR051309">
    <property type="entry name" value="ABCF_ATPase"/>
</dbReference>
<dbReference type="Pfam" id="PF16326">
    <property type="entry name" value="ABC_tran_CTD"/>
    <property type="match status" value="1"/>
</dbReference>
<dbReference type="EMBL" id="JACONT010000039">
    <property type="protein sequence ID" value="MBC3943058.1"/>
    <property type="molecule type" value="Genomic_DNA"/>
</dbReference>
<evidence type="ECO:0000259" key="3">
    <source>
        <dbReference type="PROSITE" id="PS50893"/>
    </source>
</evidence>
<organism evidence="4 5">
    <name type="scientific">Sphingomonas albertensis</name>
    <dbReference type="NCBI Taxonomy" id="2762591"/>
    <lineage>
        <taxon>Bacteria</taxon>
        <taxon>Pseudomonadati</taxon>
        <taxon>Pseudomonadota</taxon>
        <taxon>Alphaproteobacteria</taxon>
        <taxon>Sphingomonadales</taxon>
        <taxon>Sphingomonadaceae</taxon>
        <taxon>Sphingomonas</taxon>
    </lineage>
</organism>
<keyword evidence="1" id="KW-0547">Nucleotide-binding</keyword>
<dbReference type="InterPro" id="IPR037118">
    <property type="entry name" value="Val-tRNA_synth_C_sf"/>
</dbReference>
<dbReference type="Gene3D" id="3.40.50.300">
    <property type="entry name" value="P-loop containing nucleotide triphosphate hydrolases"/>
    <property type="match status" value="2"/>
</dbReference>
<dbReference type="SUPFAM" id="SSF52540">
    <property type="entry name" value="P-loop containing nucleoside triphosphate hydrolases"/>
    <property type="match status" value="2"/>
</dbReference>
<keyword evidence="2 4" id="KW-0067">ATP-binding</keyword>
<keyword evidence="5" id="KW-1185">Reference proteome</keyword>
<dbReference type="PROSITE" id="PS00211">
    <property type="entry name" value="ABC_TRANSPORTER_1"/>
    <property type="match status" value="1"/>
</dbReference>
<dbReference type="PANTHER" id="PTHR42855:SF1">
    <property type="entry name" value="ABC TRANSPORTER DOMAIN-CONTAINING PROTEIN"/>
    <property type="match status" value="1"/>
</dbReference>
<feature type="domain" description="ABC transporter" evidence="3">
    <location>
        <begin position="282"/>
        <end position="508"/>
    </location>
</feature>
<evidence type="ECO:0000313" key="4">
    <source>
        <dbReference type="EMBL" id="MBC3943058.1"/>
    </source>
</evidence>
<proteinExistence type="predicted"/>
<dbReference type="InterPro" id="IPR003439">
    <property type="entry name" value="ABC_transporter-like_ATP-bd"/>
</dbReference>
<dbReference type="Gene3D" id="1.10.287.380">
    <property type="entry name" value="Valyl-tRNA synthetase, C-terminal domain"/>
    <property type="match status" value="1"/>
</dbReference>
<dbReference type="PANTHER" id="PTHR42855">
    <property type="entry name" value="ABC TRANSPORTER ATP-BINDING SUBUNIT"/>
    <property type="match status" value="1"/>
</dbReference>
<name>A0ABR7ARG5_9SPHN</name>
<dbReference type="PROSITE" id="PS50893">
    <property type="entry name" value="ABC_TRANSPORTER_2"/>
    <property type="match status" value="2"/>
</dbReference>
<dbReference type="InterPro" id="IPR017871">
    <property type="entry name" value="ABC_transporter-like_CS"/>
</dbReference>
<dbReference type="InterPro" id="IPR027417">
    <property type="entry name" value="P-loop_NTPase"/>
</dbReference>